<evidence type="ECO:0000313" key="3">
    <source>
        <dbReference type="EMBL" id="POF87294.1"/>
    </source>
</evidence>
<evidence type="ECO:0008006" key="5">
    <source>
        <dbReference type="Google" id="ProtNLM"/>
    </source>
</evidence>
<accession>A0A2S3W8M4</accession>
<keyword evidence="2" id="KW-0812">Transmembrane</keyword>
<feature type="transmembrane region" description="Helical" evidence="2">
    <location>
        <begin position="20"/>
        <end position="40"/>
    </location>
</feature>
<evidence type="ECO:0000256" key="1">
    <source>
        <dbReference type="SAM" id="MobiDB-lite"/>
    </source>
</evidence>
<dbReference type="GO" id="GO:0043683">
    <property type="term" value="P:type IV pilus assembly"/>
    <property type="evidence" value="ECO:0007669"/>
    <property type="project" value="InterPro"/>
</dbReference>
<reference evidence="3 4" key="2">
    <citation type="submission" date="2018-03" db="EMBL/GenBank/DDBJ databases">
        <title>Draft genome of Pseudomonas putida strain KT-27.</title>
        <authorList>
            <person name="Yoshizawa S."/>
            <person name="Khan N.H."/>
            <person name="Nishimura M."/>
            <person name="Chiura H.X."/>
            <person name="Ogura Y."/>
            <person name="Hayashi T."/>
            <person name="Kogure K."/>
        </authorList>
    </citation>
    <scope>NUCLEOTIDE SEQUENCE [LARGE SCALE GENOMIC DNA]</scope>
    <source>
        <strain evidence="3 4">KT-27</strain>
    </source>
</reference>
<protein>
    <recommendedName>
        <fullName evidence="5">Type IV pili biogenesis protein</fullName>
    </recommendedName>
</protein>
<dbReference type="GO" id="GO:0043107">
    <property type="term" value="P:type IV pilus-dependent motility"/>
    <property type="evidence" value="ECO:0007669"/>
    <property type="project" value="InterPro"/>
</dbReference>
<evidence type="ECO:0000313" key="4">
    <source>
        <dbReference type="Proteomes" id="UP000237194"/>
    </source>
</evidence>
<dbReference type="Gene3D" id="3.30.70.60">
    <property type="match status" value="1"/>
</dbReference>
<dbReference type="AlphaFoldDB" id="A0A2S3W8M4"/>
<organism evidence="3 4">
    <name type="scientific">Pseudomonas putida</name>
    <name type="common">Arthrobacter siderocapsulatus</name>
    <dbReference type="NCBI Taxonomy" id="303"/>
    <lineage>
        <taxon>Bacteria</taxon>
        <taxon>Pseudomonadati</taxon>
        <taxon>Pseudomonadota</taxon>
        <taxon>Gammaproteobacteria</taxon>
        <taxon>Pseudomonadales</taxon>
        <taxon>Pseudomonadaceae</taxon>
        <taxon>Pseudomonas</taxon>
    </lineage>
</organism>
<reference evidence="3 4" key="1">
    <citation type="submission" date="2016-08" db="EMBL/GenBank/DDBJ databases">
        <authorList>
            <person name="Seilhamer J.J."/>
        </authorList>
    </citation>
    <scope>NUCLEOTIDE SEQUENCE [LARGE SCALE GENOMIC DNA]</scope>
    <source>
        <strain evidence="3 4">KT-27</strain>
    </source>
</reference>
<name>A0A2S3W8M4_PSEPU</name>
<sequence>MSGPWPPDWQQVVSSSPVARLAMLLVPLLVVASVAWLMRFEGVQRTYRMQTATLQALEQTFTAKALGVQDLPAAQEALADSKVQLQDTRWRLAAGQEMSDLLDQLARLGHAHGLLIEQVDVGEPSQAAGYLVAPLQLQVIGNYPALRAWLDDWLGQIRLLHVSTLQLAAADQTGMLRLRLHVQAFDAGQQLPAPTSLAHEAARQRAPPAQVDPFQAWSARSAADGLAWVPLAQLQMVGSLARDGQYQALVWWSGRLYRVRVGDPLGRDQGVVVRVDERQMEVREQVLLGGAWQERSTLVGLRKHVTQGGMDEARTTGNAAGDGSGDARSASEDLSG</sequence>
<dbReference type="Pfam" id="PF04351">
    <property type="entry name" value="PilP"/>
    <property type="match status" value="1"/>
</dbReference>
<feature type="region of interest" description="Disordered" evidence="1">
    <location>
        <begin position="308"/>
        <end position="336"/>
    </location>
</feature>
<dbReference type="InterPro" id="IPR014717">
    <property type="entry name" value="Transl_elong_EF1B/ribsomal_bS6"/>
</dbReference>
<dbReference type="InterPro" id="IPR007446">
    <property type="entry name" value="PilP"/>
</dbReference>
<keyword evidence="2" id="KW-0472">Membrane</keyword>
<proteinExistence type="predicted"/>
<evidence type="ECO:0000256" key="2">
    <source>
        <dbReference type="SAM" id="Phobius"/>
    </source>
</evidence>
<dbReference type="Gene3D" id="2.30.30.830">
    <property type="match status" value="1"/>
</dbReference>
<comment type="caution">
    <text evidence="3">The sequence shown here is derived from an EMBL/GenBank/DDBJ whole genome shotgun (WGS) entry which is preliminary data.</text>
</comment>
<keyword evidence="2" id="KW-1133">Transmembrane helix</keyword>
<dbReference type="InterPro" id="IPR007445">
    <property type="entry name" value="PilO"/>
</dbReference>
<dbReference type="Proteomes" id="UP000237194">
    <property type="component" value="Unassembled WGS sequence"/>
</dbReference>
<dbReference type="Pfam" id="PF04350">
    <property type="entry name" value="PilO"/>
    <property type="match status" value="1"/>
</dbReference>
<gene>
    <name evidence="3" type="ORF">BGP80_04690</name>
</gene>
<dbReference type="EMBL" id="MIND01000018">
    <property type="protein sequence ID" value="POF87294.1"/>
    <property type="molecule type" value="Genomic_DNA"/>
</dbReference>